<gene>
    <name evidence="3" type="ORF">AUCHE_01_00470</name>
</gene>
<evidence type="ECO:0008006" key="5">
    <source>
        <dbReference type="Google" id="ProtNLM"/>
    </source>
</evidence>
<evidence type="ECO:0000256" key="2">
    <source>
        <dbReference type="SAM" id="Phobius"/>
    </source>
</evidence>
<keyword evidence="2" id="KW-0812">Transmembrane</keyword>
<keyword evidence="2" id="KW-0472">Membrane</keyword>
<keyword evidence="4" id="KW-1185">Reference proteome</keyword>
<dbReference type="STRING" id="100225.SAMN05421595_1612"/>
<evidence type="ECO:0000313" key="3">
    <source>
        <dbReference type="EMBL" id="GAB76485.1"/>
    </source>
</evidence>
<dbReference type="OrthoDB" id="3403609at2"/>
<proteinExistence type="predicted"/>
<name>K6VMA9_9MICO</name>
<feature type="compositionally biased region" description="Low complexity" evidence="1">
    <location>
        <begin position="1"/>
        <end position="13"/>
    </location>
</feature>
<dbReference type="EMBL" id="BAGZ01000001">
    <property type="protein sequence ID" value="GAB76485.1"/>
    <property type="molecule type" value="Genomic_DNA"/>
</dbReference>
<dbReference type="RefSeq" id="WP_006501235.1">
    <property type="nucleotide sequence ID" value="NZ_BAGZ01000001.1"/>
</dbReference>
<evidence type="ECO:0000256" key="1">
    <source>
        <dbReference type="SAM" id="MobiDB-lite"/>
    </source>
</evidence>
<accession>K6VMA9</accession>
<dbReference type="AlphaFoldDB" id="K6VMA9"/>
<organism evidence="3 4">
    <name type="scientific">Austwickia chelonae NBRC 105200</name>
    <dbReference type="NCBI Taxonomy" id="1184607"/>
    <lineage>
        <taxon>Bacteria</taxon>
        <taxon>Bacillati</taxon>
        <taxon>Actinomycetota</taxon>
        <taxon>Actinomycetes</taxon>
        <taxon>Micrococcales</taxon>
        <taxon>Dermatophilaceae</taxon>
        <taxon>Austwickia</taxon>
    </lineage>
</organism>
<dbReference type="eggNOG" id="COG2919">
    <property type="taxonomic scope" value="Bacteria"/>
</dbReference>
<feature type="compositionally biased region" description="Basic and acidic residues" evidence="1">
    <location>
        <begin position="132"/>
        <end position="141"/>
    </location>
</feature>
<feature type="region of interest" description="Disordered" evidence="1">
    <location>
        <begin position="1"/>
        <end position="23"/>
    </location>
</feature>
<comment type="caution">
    <text evidence="3">The sequence shown here is derived from an EMBL/GenBank/DDBJ whole genome shotgun (WGS) entry which is preliminary data.</text>
</comment>
<sequence>MSQTAATARTTARPTRRPAPNRPRLQVVKPVPRRRSNLPFALLCTCILAGGLLAVLLFNLSLSQGAYEMHELQSRSSLASDQEGALREHLAAESASGKLAERAGKMGMVPAGSAVFLSLPDGKVLGVAPKQPAKDPLRIAGDRPVPAQGEDNPPRPTPSRTSSGGGISPQAGTASEAQNRPEGNSLRGTEQGR</sequence>
<keyword evidence="2" id="KW-1133">Transmembrane helix</keyword>
<evidence type="ECO:0000313" key="4">
    <source>
        <dbReference type="Proteomes" id="UP000008495"/>
    </source>
</evidence>
<feature type="region of interest" description="Disordered" evidence="1">
    <location>
        <begin position="127"/>
        <end position="193"/>
    </location>
</feature>
<protein>
    <recommendedName>
        <fullName evidence="5">Cell division protein FtsL</fullName>
    </recommendedName>
</protein>
<feature type="transmembrane region" description="Helical" evidence="2">
    <location>
        <begin position="40"/>
        <end position="60"/>
    </location>
</feature>
<reference evidence="3 4" key="1">
    <citation type="submission" date="2012-08" db="EMBL/GenBank/DDBJ databases">
        <title>Whole genome shotgun sequence of Austwickia chelonae NBRC 105200.</title>
        <authorList>
            <person name="Yoshida I."/>
            <person name="Hosoyama A."/>
            <person name="Tsuchikane K."/>
            <person name="Katsumata H."/>
            <person name="Ando Y."/>
            <person name="Ohji S."/>
            <person name="Hamada M."/>
            <person name="Tamura T."/>
            <person name="Yamazoe A."/>
            <person name="Yamazaki S."/>
            <person name="Fujita N."/>
        </authorList>
    </citation>
    <scope>NUCLEOTIDE SEQUENCE [LARGE SCALE GENOMIC DNA]</scope>
    <source>
        <strain evidence="3 4">NBRC 105200</strain>
    </source>
</reference>
<feature type="compositionally biased region" description="Polar residues" evidence="1">
    <location>
        <begin position="170"/>
        <end position="193"/>
    </location>
</feature>
<dbReference type="Proteomes" id="UP000008495">
    <property type="component" value="Unassembled WGS sequence"/>
</dbReference>